<dbReference type="PANTHER" id="PTHR46206">
    <property type="entry name" value="CYTOCHROME P450"/>
    <property type="match status" value="1"/>
</dbReference>
<keyword evidence="9" id="KW-0812">Transmembrane</keyword>
<keyword evidence="8" id="KW-0349">Heme</keyword>
<dbReference type="GO" id="GO:0005506">
    <property type="term" value="F:iron ion binding"/>
    <property type="evidence" value="ECO:0007669"/>
    <property type="project" value="InterPro"/>
</dbReference>
<comment type="similarity">
    <text evidence="3">Belongs to the cytochrome P450 family.</text>
</comment>
<reference evidence="11" key="2">
    <citation type="journal article" date="2013" name="PLoS Genet.">
        <title>Comparative genome structure, secondary metabolite, and effector coding capacity across Cochliobolus pathogens.</title>
        <authorList>
            <person name="Condon B.J."/>
            <person name="Leng Y."/>
            <person name="Wu D."/>
            <person name="Bushley K.E."/>
            <person name="Ohm R.A."/>
            <person name="Otillar R."/>
            <person name="Martin J."/>
            <person name="Schackwitz W."/>
            <person name="Grimwood J."/>
            <person name="MohdZainudin N."/>
            <person name="Xue C."/>
            <person name="Wang R."/>
            <person name="Manning V.A."/>
            <person name="Dhillon B."/>
            <person name="Tu Z.J."/>
            <person name="Steffenson B.J."/>
            <person name="Salamov A."/>
            <person name="Sun H."/>
            <person name="Lowry S."/>
            <person name="LaButti K."/>
            <person name="Han J."/>
            <person name="Copeland A."/>
            <person name="Lindquist E."/>
            <person name="Barry K."/>
            <person name="Schmutz J."/>
            <person name="Baker S.E."/>
            <person name="Ciuffetti L.M."/>
            <person name="Grigoriev I.V."/>
            <person name="Zhong S."/>
            <person name="Turgeon B.G."/>
        </authorList>
    </citation>
    <scope>NUCLEOTIDE SEQUENCE [LARGE SCALE GENOMIC DNA]</scope>
    <source>
        <strain evidence="11">C5 / ATCC 48332 / race O</strain>
    </source>
</reference>
<keyword evidence="11" id="KW-1185">Reference proteome</keyword>
<dbReference type="OrthoDB" id="1844152at2759"/>
<sequence>MNYTLSNLPVITAPTLASDHHLLSYVIIPAICIYLIYALRTNRTKLGLPIVGHRTFWEPKWLVRLRFIRGSRSMIKEGYEKYRDLFVLRRVGADVVVVGDNKLLNEIRALTNDAVRSVKPFIDDFAGDWTEGNIFETSDVQTRVLQTKLTPNLSTLVPVIRDELQYALQKEIPPCDGEEWVELDLTTVFPRIISRLVARVWIGPDRCRDEDWLSTTAQYTQNLFITGTILRFVPKFLRPVIAPMLPTYRQLHRNVKDAARIVGELVAERERVDAPTAHQDVLQWLLEAANAKERKIENLAQLTLILSLTAIHTTALTMAQALYDLCARPELIPEIRSEIANALQGPQSQGSSWTKAALDELHLFDSLLKESQRQSPVFLMTFNRILPKALTLSNGVHLPAGTRIAVPQNAIINDPVRIPGGNPATFDPYRYVKLRKDLKNTQRYTFAMSDAEHMAFGYGKYACPGRAFVANEIKLVLSQLLLMYDWKFPLGQCPQRPKNFTVDGDMYPDMKARMLLRRRKGVDV</sequence>
<dbReference type="InterPro" id="IPR002403">
    <property type="entry name" value="Cyt_P450_E_grp-IV"/>
</dbReference>
<dbReference type="Pfam" id="PF00067">
    <property type="entry name" value="p450"/>
    <property type="match status" value="1"/>
</dbReference>
<dbReference type="GO" id="GO:0016705">
    <property type="term" value="F:oxidoreductase activity, acting on paired donors, with incorporation or reduction of molecular oxygen"/>
    <property type="evidence" value="ECO:0007669"/>
    <property type="project" value="InterPro"/>
</dbReference>
<keyword evidence="4 8" id="KW-0479">Metal-binding</keyword>
<evidence type="ECO:0000256" key="9">
    <source>
        <dbReference type="SAM" id="Phobius"/>
    </source>
</evidence>
<dbReference type="Proteomes" id="UP000016936">
    <property type="component" value="Unassembled WGS sequence"/>
</dbReference>
<dbReference type="PRINTS" id="PR00465">
    <property type="entry name" value="EP450IV"/>
</dbReference>
<evidence type="ECO:0000256" key="7">
    <source>
        <dbReference type="ARBA" id="ARBA00023033"/>
    </source>
</evidence>
<organism evidence="10 11">
    <name type="scientific">Cochliobolus heterostrophus (strain C5 / ATCC 48332 / race O)</name>
    <name type="common">Southern corn leaf blight fungus</name>
    <name type="synonym">Bipolaris maydis</name>
    <dbReference type="NCBI Taxonomy" id="701091"/>
    <lineage>
        <taxon>Eukaryota</taxon>
        <taxon>Fungi</taxon>
        <taxon>Dikarya</taxon>
        <taxon>Ascomycota</taxon>
        <taxon>Pezizomycotina</taxon>
        <taxon>Dothideomycetes</taxon>
        <taxon>Pleosporomycetidae</taxon>
        <taxon>Pleosporales</taxon>
        <taxon>Pleosporineae</taxon>
        <taxon>Pleosporaceae</taxon>
        <taxon>Bipolaris</taxon>
    </lineage>
</organism>
<evidence type="ECO:0008006" key="12">
    <source>
        <dbReference type="Google" id="ProtNLM"/>
    </source>
</evidence>
<evidence type="ECO:0000256" key="6">
    <source>
        <dbReference type="ARBA" id="ARBA00023004"/>
    </source>
</evidence>
<keyword evidence="5" id="KW-0560">Oxidoreductase</keyword>
<keyword evidence="9" id="KW-0472">Membrane</keyword>
<evidence type="ECO:0000313" key="11">
    <source>
        <dbReference type="Proteomes" id="UP000016936"/>
    </source>
</evidence>
<dbReference type="PANTHER" id="PTHR46206:SF6">
    <property type="entry name" value="CYTOCHROME P450 MONOOXYGENASE AN1598-RELATED"/>
    <property type="match status" value="1"/>
</dbReference>
<keyword evidence="7" id="KW-0503">Monooxygenase</keyword>
<comment type="pathway">
    <text evidence="2">Mycotoxin biosynthesis.</text>
</comment>
<name>M2UGR0_COCH5</name>
<feature type="transmembrane region" description="Helical" evidence="9">
    <location>
        <begin position="20"/>
        <end position="39"/>
    </location>
</feature>
<gene>
    <name evidence="10" type="ORF">COCHEDRAFT_1218120</name>
</gene>
<dbReference type="eggNOG" id="KOG0156">
    <property type="taxonomic scope" value="Eukaryota"/>
</dbReference>
<dbReference type="Gene3D" id="1.10.630.10">
    <property type="entry name" value="Cytochrome P450"/>
    <property type="match status" value="1"/>
</dbReference>
<dbReference type="InterPro" id="IPR036396">
    <property type="entry name" value="Cyt_P450_sf"/>
</dbReference>
<keyword evidence="9" id="KW-1133">Transmembrane helix</keyword>
<dbReference type="STRING" id="701091.M2UGR0"/>
<dbReference type="GO" id="GO:0004497">
    <property type="term" value="F:monooxygenase activity"/>
    <property type="evidence" value="ECO:0007669"/>
    <property type="project" value="UniProtKB-KW"/>
</dbReference>
<protein>
    <recommendedName>
        <fullName evidence="12">Cytochrome P450 monooxygenase</fullName>
    </recommendedName>
</protein>
<reference evidence="10 11" key="1">
    <citation type="journal article" date="2012" name="PLoS Pathog.">
        <title>Diverse lifestyles and strategies of plant pathogenesis encoded in the genomes of eighteen Dothideomycetes fungi.</title>
        <authorList>
            <person name="Ohm R.A."/>
            <person name="Feau N."/>
            <person name="Henrissat B."/>
            <person name="Schoch C.L."/>
            <person name="Horwitz B.A."/>
            <person name="Barry K.W."/>
            <person name="Condon B.J."/>
            <person name="Copeland A.C."/>
            <person name="Dhillon B."/>
            <person name="Glaser F."/>
            <person name="Hesse C.N."/>
            <person name="Kosti I."/>
            <person name="LaButti K."/>
            <person name="Lindquist E.A."/>
            <person name="Lucas S."/>
            <person name="Salamov A.A."/>
            <person name="Bradshaw R.E."/>
            <person name="Ciuffetti L."/>
            <person name="Hamelin R.C."/>
            <person name="Kema G.H.J."/>
            <person name="Lawrence C."/>
            <person name="Scott J.A."/>
            <person name="Spatafora J.W."/>
            <person name="Turgeon B.G."/>
            <person name="de Wit P.J.G.M."/>
            <person name="Zhong S."/>
            <person name="Goodwin S.B."/>
            <person name="Grigoriev I.V."/>
        </authorList>
    </citation>
    <scope>NUCLEOTIDE SEQUENCE [LARGE SCALE GENOMIC DNA]</scope>
    <source>
        <strain evidence="11">C5 / ATCC 48332 / race O</strain>
    </source>
</reference>
<dbReference type="InterPro" id="IPR001128">
    <property type="entry name" value="Cyt_P450"/>
</dbReference>
<dbReference type="GO" id="GO:0020037">
    <property type="term" value="F:heme binding"/>
    <property type="evidence" value="ECO:0007669"/>
    <property type="project" value="InterPro"/>
</dbReference>
<evidence type="ECO:0000256" key="8">
    <source>
        <dbReference type="PIRSR" id="PIRSR602403-1"/>
    </source>
</evidence>
<evidence type="ECO:0000256" key="5">
    <source>
        <dbReference type="ARBA" id="ARBA00023002"/>
    </source>
</evidence>
<proteinExistence type="inferred from homology"/>
<dbReference type="AlphaFoldDB" id="M2UGR0"/>
<evidence type="ECO:0000313" key="10">
    <source>
        <dbReference type="EMBL" id="EMD87152.1"/>
    </source>
</evidence>
<accession>M2UGR0</accession>
<dbReference type="CDD" id="cd11041">
    <property type="entry name" value="CYP503A1-like"/>
    <property type="match status" value="1"/>
</dbReference>
<evidence type="ECO:0000256" key="4">
    <source>
        <dbReference type="ARBA" id="ARBA00022723"/>
    </source>
</evidence>
<evidence type="ECO:0000256" key="1">
    <source>
        <dbReference type="ARBA" id="ARBA00001971"/>
    </source>
</evidence>
<evidence type="ECO:0000256" key="3">
    <source>
        <dbReference type="ARBA" id="ARBA00010617"/>
    </source>
</evidence>
<dbReference type="HOGENOM" id="CLU_022195_0_1_1"/>
<dbReference type="OMA" id="THICMAS"/>
<comment type="cofactor">
    <cofactor evidence="1 8">
        <name>heme</name>
        <dbReference type="ChEBI" id="CHEBI:30413"/>
    </cofactor>
</comment>
<evidence type="ECO:0000256" key="2">
    <source>
        <dbReference type="ARBA" id="ARBA00004685"/>
    </source>
</evidence>
<dbReference type="EMBL" id="KB445583">
    <property type="protein sequence ID" value="EMD87152.1"/>
    <property type="molecule type" value="Genomic_DNA"/>
</dbReference>
<dbReference type="SUPFAM" id="SSF48264">
    <property type="entry name" value="Cytochrome P450"/>
    <property type="match status" value="1"/>
</dbReference>
<keyword evidence="6 8" id="KW-0408">Iron</keyword>
<feature type="binding site" description="axial binding residue" evidence="8">
    <location>
        <position position="463"/>
    </location>
    <ligand>
        <name>heme</name>
        <dbReference type="ChEBI" id="CHEBI:30413"/>
    </ligand>
    <ligandPart>
        <name>Fe</name>
        <dbReference type="ChEBI" id="CHEBI:18248"/>
    </ligandPart>
</feature>